<dbReference type="AlphaFoldDB" id="A0A1I8AT36"/>
<organism evidence="1 2">
    <name type="scientific">Steinernema glaseri</name>
    <dbReference type="NCBI Taxonomy" id="37863"/>
    <lineage>
        <taxon>Eukaryota</taxon>
        <taxon>Metazoa</taxon>
        <taxon>Ecdysozoa</taxon>
        <taxon>Nematoda</taxon>
        <taxon>Chromadorea</taxon>
        <taxon>Rhabditida</taxon>
        <taxon>Tylenchina</taxon>
        <taxon>Panagrolaimomorpha</taxon>
        <taxon>Strongyloidoidea</taxon>
        <taxon>Steinernematidae</taxon>
        <taxon>Steinernema</taxon>
    </lineage>
</organism>
<evidence type="ECO:0000313" key="2">
    <source>
        <dbReference type="WBParaSite" id="L893_g9194.t1"/>
    </source>
</evidence>
<proteinExistence type="predicted"/>
<dbReference type="Proteomes" id="UP000095287">
    <property type="component" value="Unplaced"/>
</dbReference>
<name>A0A1I8AT36_9BILA</name>
<sequence length="133" mass="15371">MTTESRLTEPNTHLTRIMTRFWAVKEGISFPDHCFPRKCCPRSKNSVAVLSPLDTKLCMQSSSYKTMAAQKKMKKRLKEYLQLRFAHACFVRYESTSILSTRNGDYFRLQEMIGQVAKNPQTSVNPSKDDAKR</sequence>
<reference evidence="2" key="1">
    <citation type="submission" date="2016-11" db="UniProtKB">
        <authorList>
            <consortium name="WormBaseParasite"/>
        </authorList>
    </citation>
    <scope>IDENTIFICATION</scope>
</reference>
<dbReference type="WBParaSite" id="L893_g9194.t1">
    <property type="protein sequence ID" value="L893_g9194.t1"/>
    <property type="gene ID" value="L893_g9194"/>
</dbReference>
<evidence type="ECO:0000313" key="1">
    <source>
        <dbReference type="Proteomes" id="UP000095287"/>
    </source>
</evidence>
<protein>
    <submittedName>
        <fullName evidence="2">Uncharacterized protein</fullName>
    </submittedName>
</protein>
<keyword evidence="1" id="KW-1185">Reference proteome</keyword>
<accession>A0A1I8AT36</accession>